<feature type="chain" id="PRO_5038882770" evidence="2">
    <location>
        <begin position="20"/>
        <end position="200"/>
    </location>
</feature>
<evidence type="ECO:0000313" key="3">
    <source>
        <dbReference type="EMBL" id="RZT62445.1"/>
    </source>
</evidence>
<accession>A0A4Q7TNP6</accession>
<comment type="caution">
    <text evidence="3">The sequence shown here is derived from an EMBL/GenBank/DDBJ whole genome shotgun (WGS) entry which is preliminary data.</text>
</comment>
<protein>
    <submittedName>
        <fullName evidence="3">Uncharacterized protein</fullName>
    </submittedName>
</protein>
<reference evidence="3 4" key="1">
    <citation type="journal article" date="2015" name="Stand. Genomic Sci.">
        <title>Genomic Encyclopedia of Bacterial and Archaeal Type Strains, Phase III: the genomes of soil and plant-associated and newly described type strains.</title>
        <authorList>
            <person name="Whitman W.B."/>
            <person name="Woyke T."/>
            <person name="Klenk H.P."/>
            <person name="Zhou Y."/>
            <person name="Lilburn T.G."/>
            <person name="Beck B.J."/>
            <person name="De Vos P."/>
            <person name="Vandamme P."/>
            <person name="Eisen J.A."/>
            <person name="Garrity G."/>
            <person name="Hugenholtz P."/>
            <person name="Kyrpides N.C."/>
        </authorList>
    </citation>
    <scope>NUCLEOTIDE SEQUENCE [LARGE SCALE GENOMIC DNA]</scope>
    <source>
        <strain evidence="3 4">AC4r</strain>
    </source>
</reference>
<keyword evidence="1" id="KW-0472">Membrane</keyword>
<feature type="transmembrane region" description="Helical" evidence="1">
    <location>
        <begin position="150"/>
        <end position="176"/>
    </location>
</feature>
<dbReference type="Proteomes" id="UP000292408">
    <property type="component" value="Unassembled WGS sequence"/>
</dbReference>
<keyword evidence="1" id="KW-1133">Transmembrane helix</keyword>
<keyword evidence="1" id="KW-0812">Transmembrane</keyword>
<feature type="transmembrane region" description="Helical" evidence="1">
    <location>
        <begin position="82"/>
        <end position="102"/>
    </location>
</feature>
<name>A0A4Q7TNP6_9MICO</name>
<evidence type="ECO:0000313" key="4">
    <source>
        <dbReference type="Proteomes" id="UP000292408"/>
    </source>
</evidence>
<feature type="transmembrane region" description="Helical" evidence="1">
    <location>
        <begin position="114"/>
        <end position="138"/>
    </location>
</feature>
<dbReference type="EMBL" id="SGXT01000013">
    <property type="protein sequence ID" value="RZT62445.1"/>
    <property type="molecule type" value="Genomic_DNA"/>
</dbReference>
<keyword evidence="4" id="KW-1185">Reference proteome</keyword>
<sequence length="200" mass="19635">MWVVTIAAVLSLAATPLLASLAGEPQIDCQGLPSPEADTACIDSPSNRLAAVALLVTIQLLCVIATVSVSRAVTQSAVGYRALLACGVGAFAPVGSAVVLASTMDLAIGDAAALAMWSIASAVTCLVFSAMGIAVVAVQKLFAAIGVCAALAAAAINPAVAAPVLLAVGSVVGWFIAARGTTASQTARESTSVATSPASR</sequence>
<organism evidence="3 4">
    <name type="scientific">Microcella alkaliphila</name>
    <dbReference type="NCBI Taxonomy" id="279828"/>
    <lineage>
        <taxon>Bacteria</taxon>
        <taxon>Bacillati</taxon>
        <taxon>Actinomycetota</taxon>
        <taxon>Actinomycetes</taxon>
        <taxon>Micrococcales</taxon>
        <taxon>Microbacteriaceae</taxon>
        <taxon>Microcella</taxon>
    </lineage>
</organism>
<evidence type="ECO:0000256" key="1">
    <source>
        <dbReference type="SAM" id="Phobius"/>
    </source>
</evidence>
<proteinExistence type="predicted"/>
<dbReference type="AlphaFoldDB" id="A0A4Q7TNP6"/>
<feature type="signal peptide" evidence="2">
    <location>
        <begin position="1"/>
        <end position="19"/>
    </location>
</feature>
<feature type="transmembrane region" description="Helical" evidence="1">
    <location>
        <begin position="49"/>
        <end position="70"/>
    </location>
</feature>
<keyword evidence="2" id="KW-0732">Signal</keyword>
<gene>
    <name evidence="3" type="ORF">EV140_0971</name>
</gene>
<evidence type="ECO:0000256" key="2">
    <source>
        <dbReference type="SAM" id="SignalP"/>
    </source>
</evidence>